<evidence type="ECO:0000313" key="1">
    <source>
        <dbReference type="EMBL" id="GIY09972.1"/>
    </source>
</evidence>
<sequence length="127" mass="13896">MCEVPCHRTINAIPESFTPCPTEPLPTSKKLLSFGVYTSIMSTNAESLRLISEDAETPSSLVNPFFRVSYARPALIGLLFYTCRGPDSPFNDSSPPADDRNGQIRSELKSRIAKQSSGKGWIGSLDI</sequence>
<gene>
    <name evidence="1" type="ORF">CDAR_448491</name>
</gene>
<protein>
    <submittedName>
        <fullName evidence="1">Uncharacterized protein</fullName>
    </submittedName>
</protein>
<comment type="caution">
    <text evidence="1">The sequence shown here is derived from an EMBL/GenBank/DDBJ whole genome shotgun (WGS) entry which is preliminary data.</text>
</comment>
<dbReference type="EMBL" id="BPLQ01004695">
    <property type="protein sequence ID" value="GIY09972.1"/>
    <property type="molecule type" value="Genomic_DNA"/>
</dbReference>
<dbReference type="Proteomes" id="UP001054837">
    <property type="component" value="Unassembled WGS sequence"/>
</dbReference>
<keyword evidence="2" id="KW-1185">Reference proteome</keyword>
<reference evidence="1 2" key="1">
    <citation type="submission" date="2021-06" db="EMBL/GenBank/DDBJ databases">
        <title>Caerostris darwini draft genome.</title>
        <authorList>
            <person name="Kono N."/>
            <person name="Arakawa K."/>
        </authorList>
    </citation>
    <scope>NUCLEOTIDE SEQUENCE [LARGE SCALE GENOMIC DNA]</scope>
</reference>
<evidence type="ECO:0000313" key="2">
    <source>
        <dbReference type="Proteomes" id="UP001054837"/>
    </source>
</evidence>
<organism evidence="1 2">
    <name type="scientific">Caerostris darwini</name>
    <dbReference type="NCBI Taxonomy" id="1538125"/>
    <lineage>
        <taxon>Eukaryota</taxon>
        <taxon>Metazoa</taxon>
        <taxon>Ecdysozoa</taxon>
        <taxon>Arthropoda</taxon>
        <taxon>Chelicerata</taxon>
        <taxon>Arachnida</taxon>
        <taxon>Araneae</taxon>
        <taxon>Araneomorphae</taxon>
        <taxon>Entelegynae</taxon>
        <taxon>Araneoidea</taxon>
        <taxon>Araneidae</taxon>
        <taxon>Caerostris</taxon>
    </lineage>
</organism>
<name>A0AAV4QP75_9ARAC</name>
<dbReference type="AlphaFoldDB" id="A0AAV4QP75"/>
<accession>A0AAV4QP75</accession>
<proteinExistence type="predicted"/>